<dbReference type="SUPFAM" id="SSF50985">
    <property type="entry name" value="RCC1/BLIP-II"/>
    <property type="match status" value="1"/>
</dbReference>
<reference evidence="3" key="1">
    <citation type="journal article" date="2024" name="Antonie Van Leeuwenhoek">
        <title>Isoptericola haloaureus sp. nov., a dimorphic actinobacterium isolated from mangrove sediments of southeast India, implicating biosaline agricultural significance through nitrogen fixation and salt tolerance genes.</title>
        <authorList>
            <person name="Prathaban M."/>
            <person name="Prathiviraj R."/>
            <person name="Ravichandran M."/>
            <person name="Natarajan S.D."/>
            <person name="Sobanaa M."/>
            <person name="Hari Krishna Kumar S."/>
            <person name="Chandrasekar V."/>
            <person name="Selvin J."/>
        </authorList>
    </citation>
    <scope>NUCLEOTIDE SEQUENCE</scope>
    <source>
        <strain evidence="3">MP1014</strain>
    </source>
</reference>
<gene>
    <name evidence="3" type="ORF">V5O49_02740</name>
</gene>
<keyword evidence="2" id="KW-0732">Signal</keyword>
<dbReference type="InterPro" id="IPR009091">
    <property type="entry name" value="RCC1/BLIP-II"/>
</dbReference>
<feature type="region of interest" description="Disordered" evidence="1">
    <location>
        <begin position="115"/>
        <end position="135"/>
    </location>
</feature>
<evidence type="ECO:0000256" key="2">
    <source>
        <dbReference type="SAM" id="SignalP"/>
    </source>
</evidence>
<evidence type="ECO:0000313" key="4">
    <source>
        <dbReference type="Proteomes" id="UP001310387"/>
    </source>
</evidence>
<comment type="caution">
    <text evidence="3">The sequence shown here is derived from an EMBL/GenBank/DDBJ whole genome shotgun (WGS) entry which is preliminary data.</text>
</comment>
<accession>A0ABU7Z3I1</accession>
<dbReference type="Gene3D" id="2.60.40.10">
    <property type="entry name" value="Immunoglobulins"/>
    <property type="match status" value="1"/>
</dbReference>
<feature type="signal peptide" evidence="2">
    <location>
        <begin position="1"/>
        <end position="36"/>
    </location>
</feature>
<protein>
    <submittedName>
        <fullName evidence="3">Ig-like domain repeat protein</fullName>
    </submittedName>
</protein>
<evidence type="ECO:0000313" key="3">
    <source>
        <dbReference type="EMBL" id="MEG3614037.1"/>
    </source>
</evidence>
<evidence type="ECO:0000256" key="1">
    <source>
        <dbReference type="SAM" id="MobiDB-lite"/>
    </source>
</evidence>
<feature type="chain" id="PRO_5045492577" evidence="2">
    <location>
        <begin position="37"/>
        <end position="840"/>
    </location>
</feature>
<reference evidence="3" key="2">
    <citation type="submission" date="2024-02" db="EMBL/GenBank/DDBJ databases">
        <authorList>
            <person name="Prathaban M."/>
            <person name="Mythili R."/>
            <person name="Sharmila Devi N."/>
            <person name="Sobanaa M."/>
            <person name="Prathiviraj R."/>
            <person name="Selvin J."/>
        </authorList>
    </citation>
    <scope>NUCLEOTIDE SEQUENCE</scope>
    <source>
        <strain evidence="3">MP1014</strain>
    </source>
</reference>
<keyword evidence="4" id="KW-1185">Reference proteome</keyword>
<proteinExistence type="predicted"/>
<sequence length="840" mass="87582">MTTSAARRSPSLVRRAGASLVASALTVGLSAGPVDAVPAAPAPLTDGAGPARIDTTTEPLERTFVQEGSAGPDGGQLVAWGNRTSAPATLPNGVHAVGMAVSDQQLLVLRSDGGVDRHELSSSRRSQHAPAPTAEVSYTAVATTYNGSARLLRSDGTVADMSGDIVLTPPDGSSYTAIAEGLALRSDGTLDPSGHPGIVCTDARDPGENLQYTAISRGSGSESWAALRSDGALVVCHAGRDSSTTTVYEPPAGTRFIGVDMQDQAIGATADGRVISPTSGEELTAAPDGRSVVTLATMGGGRGAATLDDGTLLTWGLSAPGATPPTVPQDRAVYTAVAGDDDTSRRWAIMHGDPVAVDVVLDRGAAPADRPRRVTDWIRMAVSASLPDGTPVSGEVTTTVRGPDGSTTSLEASPVENGEAEVDFDSRDHEDAGRYELDLTFTGSPYAATILTTALDLEAPSPVTVSTTGPSTWHQGTEDTLCVTLATEDGSRLWYPNYDQAALRSTDGTPSELYTSYDGARASGCAEHMALPVGSHTVHLDYGSWGDVDAASWSGEVEVLPAATTQIDTDLPGSWTYGHQPEVVWATVTAEDTTPVGTTGLRLEDWYFGSDTRLDAEGRARLWLGNEDELEPGTHTLTAVYKGGHGFLPSQQDHTVIVEPAAFTAAEASITGAPVVGQALTAETGTWTPAATGFDYVWRVDGEPVHGATSRTFTLPPSALNKRVTVTVTGSGEHHESTVTSDPTGSVAHGAVTAPRPTIDGALKVGSTLTVDRGTWDPEPTWHKYIWKADGVRIATTRSNTFTIPASAHGKRLVVKVKGSRPGYEKKTTASYWTKRVRAS</sequence>
<dbReference type="EMBL" id="JBAGLP010000105">
    <property type="protein sequence ID" value="MEG3614037.1"/>
    <property type="molecule type" value="Genomic_DNA"/>
</dbReference>
<dbReference type="InterPro" id="IPR013783">
    <property type="entry name" value="Ig-like_fold"/>
</dbReference>
<dbReference type="Gene3D" id="2.60.40.2700">
    <property type="match status" value="2"/>
</dbReference>
<dbReference type="Proteomes" id="UP001310387">
    <property type="component" value="Unassembled WGS sequence"/>
</dbReference>
<organism evidence="3 4">
    <name type="scientific">Isoptericola haloaureus</name>
    <dbReference type="NCBI Taxonomy" id="1542902"/>
    <lineage>
        <taxon>Bacteria</taxon>
        <taxon>Bacillati</taxon>
        <taxon>Actinomycetota</taxon>
        <taxon>Actinomycetes</taxon>
        <taxon>Micrococcales</taxon>
        <taxon>Promicromonosporaceae</taxon>
        <taxon>Isoptericola</taxon>
    </lineage>
</organism>
<name>A0ABU7Z3I1_9MICO</name>
<dbReference type="RefSeq" id="WP_332900895.1">
    <property type="nucleotide sequence ID" value="NZ_JBAGLP010000105.1"/>
</dbReference>